<dbReference type="HAMAP" id="MF_00909">
    <property type="entry name" value="FtsZ"/>
    <property type="match status" value="1"/>
</dbReference>
<dbReference type="NCBIfam" id="TIGR00065">
    <property type="entry name" value="ftsZ"/>
    <property type="match status" value="1"/>
</dbReference>
<comment type="subunit">
    <text evidence="4">Homodimer. Polymerizes to form a dynamic ring structure in a strictly GTP-dependent manner. Interacts directly with several other division proteins.</text>
</comment>
<dbReference type="InterPro" id="IPR018316">
    <property type="entry name" value="Tubulin/FtsZ_2-layer-sand-dom"/>
</dbReference>
<dbReference type="SUPFAM" id="SSF55307">
    <property type="entry name" value="Tubulin C-terminal domain-like"/>
    <property type="match status" value="1"/>
</dbReference>
<dbReference type="STRING" id="319236.BST91_01030"/>
<name>A0A090Q709_9FLAO</name>
<keyword evidence="3 4" id="KW-0342">GTP-binding</keyword>
<evidence type="ECO:0000256" key="5">
    <source>
        <dbReference type="NCBIfam" id="TIGR00065"/>
    </source>
</evidence>
<evidence type="ECO:0000256" key="6">
    <source>
        <dbReference type="RuleBase" id="RU000631"/>
    </source>
</evidence>
<dbReference type="GO" id="GO:0003924">
    <property type="term" value="F:GTPase activity"/>
    <property type="evidence" value="ECO:0007669"/>
    <property type="project" value="UniProtKB-UniRule"/>
</dbReference>
<dbReference type="Gene3D" id="3.40.50.1440">
    <property type="entry name" value="Tubulin/FtsZ, GTPase domain"/>
    <property type="match status" value="1"/>
</dbReference>
<organism evidence="8 9">
    <name type="scientific">Nonlabens tegetincola</name>
    <dbReference type="NCBI Taxonomy" id="323273"/>
    <lineage>
        <taxon>Bacteria</taxon>
        <taxon>Pseudomonadati</taxon>
        <taxon>Bacteroidota</taxon>
        <taxon>Flavobacteriia</taxon>
        <taxon>Flavobacteriales</taxon>
        <taxon>Flavobacteriaceae</taxon>
        <taxon>Nonlabens</taxon>
    </lineage>
</organism>
<dbReference type="CDD" id="cd02201">
    <property type="entry name" value="FtsZ_type1"/>
    <property type="match status" value="1"/>
</dbReference>
<evidence type="ECO:0000256" key="2">
    <source>
        <dbReference type="ARBA" id="ARBA00022741"/>
    </source>
</evidence>
<feature type="binding site" evidence="4">
    <location>
        <position position="194"/>
    </location>
    <ligand>
        <name>GTP</name>
        <dbReference type="ChEBI" id="CHEBI:37565"/>
    </ligand>
</feature>
<proteinExistence type="inferred from homology"/>
<dbReference type="PROSITE" id="PS01134">
    <property type="entry name" value="FTSZ_1"/>
    <property type="match status" value="1"/>
</dbReference>
<keyword evidence="4 6" id="KW-0132">Cell division</keyword>
<dbReference type="GO" id="GO:0000917">
    <property type="term" value="P:division septum assembly"/>
    <property type="evidence" value="ECO:0007669"/>
    <property type="project" value="UniProtKB-KW"/>
</dbReference>
<comment type="function">
    <text evidence="4 6">Essential cell division protein that forms a contractile ring structure (Z ring) at the future cell division site. The regulation of the ring assembly controls the timing and the location of cell division. One of the functions of the FtsZ ring is to recruit other cell division proteins to the septum to produce a new cell wall between the dividing cells. Binds GTP and shows GTPase activity.</text>
</comment>
<comment type="similarity">
    <text evidence="1 4 6">Belongs to the FtsZ family.</text>
</comment>
<dbReference type="GO" id="GO:0005525">
    <property type="term" value="F:GTP binding"/>
    <property type="evidence" value="ECO:0007669"/>
    <property type="project" value="UniProtKB-UniRule"/>
</dbReference>
<protein>
    <recommendedName>
        <fullName evidence="4 5">Cell division protein FtsZ</fullName>
    </recommendedName>
</protein>
<dbReference type="FunFam" id="3.40.50.1440:FF:000001">
    <property type="entry name" value="Cell division protein FtsZ"/>
    <property type="match status" value="1"/>
</dbReference>
<dbReference type="InterPro" id="IPR037103">
    <property type="entry name" value="Tubulin/FtsZ-like_C"/>
</dbReference>
<dbReference type="PANTHER" id="PTHR30314:SF3">
    <property type="entry name" value="MITOCHONDRIAL DIVISION PROTEIN FSZA"/>
    <property type="match status" value="1"/>
</dbReference>
<dbReference type="GO" id="GO:0005737">
    <property type="term" value="C:cytoplasm"/>
    <property type="evidence" value="ECO:0007669"/>
    <property type="project" value="UniProtKB-SubCell"/>
</dbReference>
<dbReference type="GO" id="GO:0032153">
    <property type="term" value="C:cell division site"/>
    <property type="evidence" value="ECO:0007669"/>
    <property type="project" value="UniProtKB-UniRule"/>
</dbReference>
<gene>
    <name evidence="4" type="primary">ftsZ</name>
    <name evidence="8" type="ORF">JCM19294_1589</name>
</gene>
<dbReference type="PANTHER" id="PTHR30314">
    <property type="entry name" value="CELL DIVISION PROTEIN FTSZ-RELATED"/>
    <property type="match status" value="1"/>
</dbReference>
<feature type="binding site" evidence="4">
    <location>
        <begin position="28"/>
        <end position="32"/>
    </location>
    <ligand>
        <name>GTP</name>
        <dbReference type="ChEBI" id="CHEBI:37565"/>
    </ligand>
</feature>
<dbReference type="InterPro" id="IPR024757">
    <property type="entry name" value="FtsZ_C"/>
</dbReference>
<dbReference type="Gene3D" id="3.30.1330.20">
    <property type="entry name" value="Tubulin/FtsZ, C-terminal domain"/>
    <property type="match status" value="1"/>
</dbReference>
<dbReference type="InterPro" id="IPR000158">
    <property type="entry name" value="Cell_div_FtsZ"/>
</dbReference>
<dbReference type="SUPFAM" id="SSF52490">
    <property type="entry name" value="Tubulin nucleotide-binding domain-like"/>
    <property type="match status" value="1"/>
</dbReference>
<dbReference type="PRINTS" id="PR00423">
    <property type="entry name" value="CELLDVISFTSZ"/>
</dbReference>
<dbReference type="SMART" id="SM00865">
    <property type="entry name" value="Tubulin_C"/>
    <property type="match status" value="1"/>
</dbReference>
<feature type="binding site" evidence="4">
    <location>
        <begin position="116"/>
        <end position="118"/>
    </location>
    <ligand>
        <name>GTP</name>
        <dbReference type="ChEBI" id="CHEBI:37565"/>
    </ligand>
</feature>
<dbReference type="SMART" id="SM00864">
    <property type="entry name" value="Tubulin"/>
    <property type="match status" value="1"/>
</dbReference>
<dbReference type="InterPro" id="IPR045061">
    <property type="entry name" value="FtsZ/CetZ"/>
</dbReference>
<feature type="binding site" evidence="4">
    <location>
        <position position="147"/>
    </location>
    <ligand>
        <name>GTP</name>
        <dbReference type="ChEBI" id="CHEBI:37565"/>
    </ligand>
</feature>
<dbReference type="RefSeq" id="WP_042279900.1">
    <property type="nucleotide sequence ID" value="NZ_BBML01000008.1"/>
</dbReference>
<accession>A0A090Q709</accession>
<comment type="caution">
    <text evidence="8">The sequence shown here is derived from an EMBL/GenBank/DDBJ whole genome shotgun (WGS) entry which is preliminary data.</text>
</comment>
<sequence>MSMEVGSDLSFDLPKNKSNVIKVIGVGGGGSNAIKHMFQQGIKGVDFVICNTDAQALENSPIPNKIQLGVSLTEGLGAGANPEIGERAAQESISEIQRLLDTNTKMVFITAGMGGGTGTGAAPVIAQVAKEMDILTVGIVTTPFQFEGRIRNEQAQKGIDKLRKSVDSLIIINNNKLRDVYGNLGFKAGFSKADEVLATASRGIAEVITKHYIQNIDLRDAKTVLVNSGTAIMGSAHATGSNRAQEGIIKALDSPLLNDNKITGAKHVLLLIVSGSEEITLDEISEINEHIQSEAGGSANIIMGVGEDEELGDSIAVTVIATGFNAEQQNEISNTEAKRIIHTLEEEQRASRVLDEATDKVVPGKLILDLEEDHEDEIQAVDNNAFAKAEPKKTVQPSQPQEPLIIKHELGDEDPEDAMPVMPKLFEDEPNPIIPTTEVLKNIEVVYEEVLDVKPQSQLDFVIEETPVVQQPEVESREEERDQFFLDFDLPLSQQLGMDEENTEEINALEVNDPVHVIPVTEVNETGVTKYSLDDYMEKEDELVNAQPVKKVEETNTVIEPELEIVAKTVQAPAEDVESSMEIDEEIDPTELPINEMLLRNAEKRKRTMHHLNFKFKSSHRLEELEKQPAFKRQGVELEAPKTDDGRSRTTLNIDENDELQFRSSNNSFLHDAPD</sequence>
<dbReference type="GO" id="GO:0051258">
    <property type="term" value="P:protein polymerization"/>
    <property type="evidence" value="ECO:0007669"/>
    <property type="project" value="UniProtKB-UniRule"/>
</dbReference>
<dbReference type="InterPro" id="IPR008280">
    <property type="entry name" value="Tub_FtsZ_C"/>
</dbReference>
<dbReference type="Pfam" id="PF12327">
    <property type="entry name" value="FtsZ_C"/>
    <property type="match status" value="1"/>
</dbReference>
<evidence type="ECO:0000313" key="9">
    <source>
        <dbReference type="Proteomes" id="UP000029221"/>
    </source>
</evidence>
<evidence type="ECO:0000313" key="8">
    <source>
        <dbReference type="EMBL" id="GAK97967.1"/>
    </source>
</evidence>
<keyword evidence="2 4" id="KW-0547">Nucleotide-binding</keyword>
<dbReference type="InterPro" id="IPR020805">
    <property type="entry name" value="Cell_div_FtsZ_CS"/>
</dbReference>
<evidence type="ECO:0000256" key="1">
    <source>
        <dbReference type="ARBA" id="ARBA00009690"/>
    </source>
</evidence>
<comment type="subcellular location">
    <subcellularLocation>
        <location evidence="4">Cytoplasm</location>
    </subcellularLocation>
    <text evidence="4">Assembles at midcell at the inner surface of the cytoplasmic membrane.</text>
</comment>
<dbReference type="PROSITE" id="PS01135">
    <property type="entry name" value="FTSZ_2"/>
    <property type="match status" value="1"/>
</dbReference>
<evidence type="ECO:0000256" key="4">
    <source>
        <dbReference type="HAMAP-Rule" id="MF_00909"/>
    </source>
</evidence>
<evidence type="ECO:0000256" key="3">
    <source>
        <dbReference type="ARBA" id="ARBA00023134"/>
    </source>
</evidence>
<dbReference type="InterPro" id="IPR003008">
    <property type="entry name" value="Tubulin_FtsZ_GTPase"/>
</dbReference>
<dbReference type="Proteomes" id="UP000029221">
    <property type="component" value="Unassembled WGS sequence"/>
</dbReference>
<feature type="region of interest" description="Disordered" evidence="7">
    <location>
        <begin position="625"/>
        <end position="675"/>
    </location>
</feature>
<reference evidence="8" key="1">
    <citation type="journal article" date="2014" name="Genome Announc.">
        <title>Draft Genome Sequences of Marine Flavobacterium Nonlabens Strains NR17, NR24, NR27, NR32, NR33, and Ara13.</title>
        <authorList>
            <person name="Nakanishi M."/>
            <person name="Meirelles P."/>
            <person name="Suzuki R."/>
            <person name="Takatani N."/>
            <person name="Mino S."/>
            <person name="Suda W."/>
            <person name="Oshima K."/>
            <person name="Hattori M."/>
            <person name="Ohkuma M."/>
            <person name="Hosokawa M."/>
            <person name="Miyashita K."/>
            <person name="Thompson F.L."/>
            <person name="Niwa A."/>
            <person name="Sawabe T."/>
            <person name="Sawabe T."/>
        </authorList>
    </citation>
    <scope>NUCLEOTIDE SEQUENCE [LARGE SCALE GENOMIC DNA]</scope>
    <source>
        <strain evidence="8">JCM 19294</strain>
    </source>
</reference>
<feature type="binding site" evidence="4">
    <location>
        <position position="151"/>
    </location>
    <ligand>
        <name>GTP</name>
        <dbReference type="ChEBI" id="CHEBI:37565"/>
    </ligand>
</feature>
<feature type="compositionally biased region" description="Basic and acidic residues" evidence="7">
    <location>
        <begin position="625"/>
        <end position="648"/>
    </location>
</feature>
<dbReference type="EMBL" id="BBML01000008">
    <property type="protein sequence ID" value="GAK97967.1"/>
    <property type="molecule type" value="Genomic_DNA"/>
</dbReference>
<dbReference type="InterPro" id="IPR036525">
    <property type="entry name" value="Tubulin/FtsZ_GTPase_sf"/>
</dbReference>
<keyword evidence="4" id="KW-0963">Cytoplasm</keyword>
<dbReference type="GO" id="GO:0043093">
    <property type="term" value="P:FtsZ-dependent cytokinesis"/>
    <property type="evidence" value="ECO:0007669"/>
    <property type="project" value="UniProtKB-UniRule"/>
</dbReference>
<dbReference type="Pfam" id="PF00091">
    <property type="entry name" value="Tubulin"/>
    <property type="match status" value="1"/>
</dbReference>
<keyword evidence="4 6" id="KW-0131">Cell cycle</keyword>
<evidence type="ECO:0000256" key="7">
    <source>
        <dbReference type="SAM" id="MobiDB-lite"/>
    </source>
</evidence>
<keyword evidence="9" id="KW-1185">Reference proteome</keyword>
<dbReference type="AlphaFoldDB" id="A0A090Q709"/>
<dbReference type="eggNOG" id="COG0206">
    <property type="taxonomic scope" value="Bacteria"/>
</dbReference>
<keyword evidence="4 6" id="KW-0717">Septation</keyword>